<gene>
    <name evidence="5" type="ORF">BCR35DRAFT_321570</name>
</gene>
<feature type="active site" description="Proton donor" evidence="1">
    <location>
        <position position="56"/>
    </location>
</feature>
<keyword evidence="6" id="KW-1185">Reference proteome</keyword>
<dbReference type="Gene3D" id="3.20.20.100">
    <property type="entry name" value="NADP-dependent oxidoreductase domain"/>
    <property type="match status" value="1"/>
</dbReference>
<dbReference type="InParanoid" id="A0A1Y2F3U4"/>
<dbReference type="SUPFAM" id="SSF51430">
    <property type="entry name" value="NAD(P)-linked oxidoreductase"/>
    <property type="match status" value="1"/>
</dbReference>
<dbReference type="Pfam" id="PF00248">
    <property type="entry name" value="Aldo_ket_red"/>
    <property type="match status" value="1"/>
</dbReference>
<reference evidence="5 6" key="1">
    <citation type="submission" date="2016-07" db="EMBL/GenBank/DDBJ databases">
        <title>Pervasive Adenine N6-methylation of Active Genes in Fungi.</title>
        <authorList>
            <consortium name="DOE Joint Genome Institute"/>
            <person name="Mondo S.J."/>
            <person name="Dannebaum R.O."/>
            <person name="Kuo R.C."/>
            <person name="Labutti K."/>
            <person name="Haridas S."/>
            <person name="Kuo A."/>
            <person name="Salamov A."/>
            <person name="Ahrendt S.R."/>
            <person name="Lipzen A."/>
            <person name="Sullivan W."/>
            <person name="Andreopoulos W.B."/>
            <person name="Clum A."/>
            <person name="Lindquist E."/>
            <person name="Daum C."/>
            <person name="Ramamoorthy G.K."/>
            <person name="Gryganskyi A."/>
            <person name="Culley D."/>
            <person name="Magnuson J.K."/>
            <person name="James T.Y."/>
            <person name="O'Malley M.A."/>
            <person name="Stajich J.E."/>
            <person name="Spatafora J.W."/>
            <person name="Visel A."/>
            <person name="Grigoriev I.V."/>
        </authorList>
    </citation>
    <scope>NUCLEOTIDE SEQUENCE [LARGE SCALE GENOMIC DNA]</scope>
    <source>
        <strain evidence="5 6">62-1032</strain>
    </source>
</reference>
<comment type="caution">
    <text evidence="5">The sequence shown here is derived from an EMBL/GenBank/DDBJ whole genome shotgun (WGS) entry which is preliminary data.</text>
</comment>
<evidence type="ECO:0000259" key="4">
    <source>
        <dbReference type="Pfam" id="PF00248"/>
    </source>
</evidence>
<dbReference type="InterPro" id="IPR018170">
    <property type="entry name" value="Aldo/ket_reductase_CS"/>
</dbReference>
<dbReference type="STRING" id="106004.A0A1Y2F3U4"/>
<name>A0A1Y2F3U4_9BASI</name>
<feature type="domain" description="NADP-dependent oxidoreductase" evidence="4">
    <location>
        <begin position="28"/>
        <end position="283"/>
    </location>
</feature>
<accession>A0A1Y2F3U4</accession>
<dbReference type="PANTHER" id="PTHR11732">
    <property type="entry name" value="ALDO/KETO REDUCTASE"/>
    <property type="match status" value="1"/>
</dbReference>
<evidence type="ECO:0000313" key="5">
    <source>
        <dbReference type="EMBL" id="ORY77986.1"/>
    </source>
</evidence>
<dbReference type="PRINTS" id="PR00069">
    <property type="entry name" value="ALDKETRDTASE"/>
</dbReference>
<evidence type="ECO:0000256" key="2">
    <source>
        <dbReference type="PIRSR" id="PIRSR000097-2"/>
    </source>
</evidence>
<dbReference type="GO" id="GO:0016491">
    <property type="term" value="F:oxidoreductase activity"/>
    <property type="evidence" value="ECO:0007669"/>
    <property type="project" value="InterPro"/>
</dbReference>
<dbReference type="OrthoDB" id="416253at2759"/>
<organism evidence="5 6">
    <name type="scientific">Leucosporidium creatinivorum</name>
    <dbReference type="NCBI Taxonomy" id="106004"/>
    <lineage>
        <taxon>Eukaryota</taxon>
        <taxon>Fungi</taxon>
        <taxon>Dikarya</taxon>
        <taxon>Basidiomycota</taxon>
        <taxon>Pucciniomycotina</taxon>
        <taxon>Microbotryomycetes</taxon>
        <taxon>Leucosporidiales</taxon>
        <taxon>Leucosporidium</taxon>
    </lineage>
</organism>
<dbReference type="Proteomes" id="UP000193467">
    <property type="component" value="Unassembled WGS sequence"/>
</dbReference>
<feature type="site" description="Lowers pKa of active site Tyr" evidence="3">
    <location>
        <position position="81"/>
    </location>
</feature>
<feature type="binding site" evidence="2">
    <location>
        <position position="114"/>
    </location>
    <ligand>
        <name>substrate</name>
    </ligand>
</feature>
<proteinExistence type="predicted"/>
<dbReference type="PIRSF" id="PIRSF000097">
    <property type="entry name" value="AKR"/>
    <property type="match status" value="1"/>
</dbReference>
<dbReference type="PROSITE" id="PS00062">
    <property type="entry name" value="ALDOKETO_REDUCTASE_2"/>
    <property type="match status" value="1"/>
</dbReference>
<evidence type="ECO:0000313" key="6">
    <source>
        <dbReference type="Proteomes" id="UP000193467"/>
    </source>
</evidence>
<dbReference type="InterPro" id="IPR023210">
    <property type="entry name" value="NADP_OxRdtase_dom"/>
</dbReference>
<dbReference type="EMBL" id="MCGR01000030">
    <property type="protein sequence ID" value="ORY77986.1"/>
    <property type="molecule type" value="Genomic_DNA"/>
</dbReference>
<dbReference type="InterPro" id="IPR036812">
    <property type="entry name" value="NAD(P)_OxRdtase_dom_sf"/>
</dbReference>
<dbReference type="CDD" id="cd19071">
    <property type="entry name" value="AKR_AKR1-5-like"/>
    <property type="match status" value="1"/>
</dbReference>
<evidence type="ECO:0000256" key="3">
    <source>
        <dbReference type="PIRSR" id="PIRSR000097-3"/>
    </source>
</evidence>
<dbReference type="AlphaFoldDB" id="A0A1Y2F3U4"/>
<dbReference type="InterPro" id="IPR020471">
    <property type="entry name" value="AKR"/>
</dbReference>
<evidence type="ECO:0000256" key="1">
    <source>
        <dbReference type="PIRSR" id="PIRSR000097-1"/>
    </source>
</evidence>
<sequence>MPSATPDYPYFKLEPSGDLLPGFGLGSWLSKPGEVEEAVRIALDAGYPLIDTAAIYGNEAEVGEGIRRSKVPRSEIWITTKLWNDAHRPEDVLPAFEKSRKALGVETIDLYLMHYPCAMEPGEEIKVIDISFTETWAAMEALLETGKCRNIGISNFSQAEVETLLASCKVKPAVHQLERHPYLPQHDFIKKHEEWGIHVTAYSPLGNTNPSYAKGDTLPPVLKNAVVTDLAEKYEATPAQILISWQLSSGLSVLPKSTTPKRILENARYVPLAAEDVAKIDDIPDRRRYCDFSEVIGYKYYADLECHID</sequence>
<protein>
    <submittedName>
        <fullName evidence="5">Putative aldehyde reductase</fullName>
    </submittedName>
</protein>